<reference evidence="8 9" key="1">
    <citation type="journal article" date="2019" name="Nat. Ecol. Evol.">
        <title>Megaphylogeny resolves global patterns of mushroom evolution.</title>
        <authorList>
            <person name="Varga T."/>
            <person name="Krizsan K."/>
            <person name="Foldi C."/>
            <person name="Dima B."/>
            <person name="Sanchez-Garcia M."/>
            <person name="Sanchez-Ramirez S."/>
            <person name="Szollosi G.J."/>
            <person name="Szarkandi J.G."/>
            <person name="Papp V."/>
            <person name="Albert L."/>
            <person name="Andreopoulos W."/>
            <person name="Angelini C."/>
            <person name="Antonin V."/>
            <person name="Barry K.W."/>
            <person name="Bougher N.L."/>
            <person name="Buchanan P."/>
            <person name="Buyck B."/>
            <person name="Bense V."/>
            <person name="Catcheside P."/>
            <person name="Chovatia M."/>
            <person name="Cooper J."/>
            <person name="Damon W."/>
            <person name="Desjardin D."/>
            <person name="Finy P."/>
            <person name="Geml J."/>
            <person name="Haridas S."/>
            <person name="Hughes K."/>
            <person name="Justo A."/>
            <person name="Karasinski D."/>
            <person name="Kautmanova I."/>
            <person name="Kiss B."/>
            <person name="Kocsube S."/>
            <person name="Kotiranta H."/>
            <person name="LaButti K.M."/>
            <person name="Lechner B.E."/>
            <person name="Liimatainen K."/>
            <person name="Lipzen A."/>
            <person name="Lukacs Z."/>
            <person name="Mihaltcheva S."/>
            <person name="Morgado L.N."/>
            <person name="Niskanen T."/>
            <person name="Noordeloos M.E."/>
            <person name="Ohm R.A."/>
            <person name="Ortiz-Santana B."/>
            <person name="Ovrebo C."/>
            <person name="Racz N."/>
            <person name="Riley R."/>
            <person name="Savchenko A."/>
            <person name="Shiryaev A."/>
            <person name="Soop K."/>
            <person name="Spirin V."/>
            <person name="Szebenyi C."/>
            <person name="Tomsovsky M."/>
            <person name="Tulloss R.E."/>
            <person name="Uehling J."/>
            <person name="Grigoriev I.V."/>
            <person name="Vagvolgyi C."/>
            <person name="Papp T."/>
            <person name="Martin F.M."/>
            <person name="Miettinen O."/>
            <person name="Hibbett D.S."/>
            <person name="Nagy L.G."/>
        </authorList>
    </citation>
    <scope>NUCLEOTIDE SEQUENCE [LARGE SCALE GENOMIC DNA]</scope>
    <source>
        <strain evidence="8 9">OMC1185</strain>
    </source>
</reference>
<dbReference type="STRING" id="5364.A0A5C3MP52"/>
<evidence type="ECO:0000259" key="7">
    <source>
        <dbReference type="Pfam" id="PF22725"/>
    </source>
</evidence>
<dbReference type="Pfam" id="PF01408">
    <property type="entry name" value="GFO_IDH_MocA"/>
    <property type="match status" value="1"/>
</dbReference>
<sequence length="387" mass="43182">MAMAIQALTFLQEYFYESGHKIRKNDNALRIGVLSTAMINPAAILRPADSHGDVIISAIASRDLKQAQKAAKSYGIPQAFGSYEELLREPGIDAVYISLPNGMHAAWAAKALDAGKHVLLEKPFTANADEAKSLVALAKSKNLVLVEAFHWQWHPASHTVKALLASGKYGNILSTYARMTTPVGTMPKANIRWKYDLAGGSLMDMTYVVSSTRYFLDAGAPKEVVWAKARPAKEDSRVDEAMEAVLKFEVGSTGRVVESKVYTDMARENVAWVVPRIWELPSIEIETEKATIYYYNFMMPHLYHYIAITDKATGHTSYTKAYQGGPLWGTRGESWWSTYRWQLEAFVDKVRGKEPVHWVTLESSIAQMETLDAVYEKSGLGKRPGHQ</sequence>
<comment type="catalytic activity">
    <reaction evidence="5">
        <text>D-xylose + NADP(+) = D-xylono-1,5-lactone + NADPH + H(+)</text>
        <dbReference type="Rhea" id="RHEA:22000"/>
        <dbReference type="ChEBI" id="CHEBI:15378"/>
        <dbReference type="ChEBI" id="CHEBI:15867"/>
        <dbReference type="ChEBI" id="CHEBI:53455"/>
        <dbReference type="ChEBI" id="CHEBI:57783"/>
        <dbReference type="ChEBI" id="CHEBI:58349"/>
        <dbReference type="EC" id="1.1.1.179"/>
    </reaction>
</comment>
<comment type="similarity">
    <text evidence="1">Belongs to the Gfo/Idh/MocA family.</text>
</comment>
<evidence type="ECO:0000313" key="9">
    <source>
        <dbReference type="Proteomes" id="UP000305948"/>
    </source>
</evidence>
<dbReference type="InterPro" id="IPR036291">
    <property type="entry name" value="NAD(P)-bd_dom_sf"/>
</dbReference>
<evidence type="ECO:0000256" key="5">
    <source>
        <dbReference type="ARBA" id="ARBA00049233"/>
    </source>
</evidence>
<dbReference type="Gene3D" id="3.40.50.720">
    <property type="entry name" value="NAD(P)-binding Rossmann-like Domain"/>
    <property type="match status" value="1"/>
</dbReference>
<evidence type="ECO:0000256" key="4">
    <source>
        <dbReference type="ARBA" id="ARBA00042988"/>
    </source>
</evidence>
<dbReference type="AlphaFoldDB" id="A0A5C3MP52"/>
<dbReference type="EC" id="1.1.1.179" evidence="3"/>
<feature type="domain" description="Gfo/Idh/MocA-like oxidoreductase N-terminal" evidence="6">
    <location>
        <begin position="48"/>
        <end position="146"/>
    </location>
</feature>
<accession>A0A5C3MP52</accession>
<organism evidence="8 9">
    <name type="scientific">Heliocybe sulcata</name>
    <dbReference type="NCBI Taxonomy" id="5364"/>
    <lineage>
        <taxon>Eukaryota</taxon>
        <taxon>Fungi</taxon>
        <taxon>Dikarya</taxon>
        <taxon>Basidiomycota</taxon>
        <taxon>Agaricomycotina</taxon>
        <taxon>Agaricomycetes</taxon>
        <taxon>Gloeophyllales</taxon>
        <taxon>Gloeophyllaceae</taxon>
        <taxon>Heliocybe</taxon>
    </lineage>
</organism>
<feature type="domain" description="GFO/IDH/MocA-like oxidoreductase" evidence="7">
    <location>
        <begin position="159"/>
        <end position="261"/>
    </location>
</feature>
<dbReference type="Gene3D" id="3.30.360.10">
    <property type="entry name" value="Dihydrodipicolinate Reductase, domain 2"/>
    <property type="match status" value="1"/>
</dbReference>
<keyword evidence="9" id="KW-1185">Reference proteome</keyword>
<evidence type="ECO:0000256" key="3">
    <source>
        <dbReference type="ARBA" id="ARBA00038984"/>
    </source>
</evidence>
<gene>
    <name evidence="8" type="ORF">OE88DRAFT_1638021</name>
</gene>
<dbReference type="SUPFAM" id="SSF55347">
    <property type="entry name" value="Glyceraldehyde-3-phosphate dehydrogenase-like, C-terminal domain"/>
    <property type="match status" value="1"/>
</dbReference>
<dbReference type="PANTHER" id="PTHR22604">
    <property type="entry name" value="OXIDOREDUCTASES"/>
    <property type="match status" value="1"/>
</dbReference>
<dbReference type="OrthoDB" id="64915at2759"/>
<evidence type="ECO:0000259" key="6">
    <source>
        <dbReference type="Pfam" id="PF01408"/>
    </source>
</evidence>
<dbReference type="PANTHER" id="PTHR22604:SF105">
    <property type="entry name" value="TRANS-1,2-DIHYDROBENZENE-1,2-DIOL DEHYDROGENASE"/>
    <property type="match status" value="1"/>
</dbReference>
<dbReference type="Pfam" id="PF22725">
    <property type="entry name" value="GFO_IDH_MocA_C3"/>
    <property type="match status" value="1"/>
</dbReference>
<keyword evidence="2" id="KW-0560">Oxidoreductase</keyword>
<dbReference type="InterPro" id="IPR000683">
    <property type="entry name" value="Gfo/Idh/MocA-like_OxRdtase_N"/>
</dbReference>
<name>A0A5C3MP52_9AGAM</name>
<dbReference type="EMBL" id="ML213528">
    <property type="protein sequence ID" value="TFK46657.1"/>
    <property type="molecule type" value="Genomic_DNA"/>
</dbReference>
<proteinExistence type="inferred from homology"/>
<evidence type="ECO:0000256" key="2">
    <source>
        <dbReference type="ARBA" id="ARBA00023002"/>
    </source>
</evidence>
<dbReference type="InterPro" id="IPR055170">
    <property type="entry name" value="GFO_IDH_MocA-like_dom"/>
</dbReference>
<dbReference type="Proteomes" id="UP000305948">
    <property type="component" value="Unassembled WGS sequence"/>
</dbReference>
<protein>
    <recommendedName>
        <fullName evidence="3">D-xylose 1-dehydrogenase (NADP(+), D-xylono-1,5-lactone-forming)</fullName>
        <ecNumber evidence="3">1.1.1.179</ecNumber>
    </recommendedName>
    <alternativeName>
        <fullName evidence="4">D-xylose-NADP dehydrogenase</fullName>
    </alternativeName>
</protein>
<dbReference type="GO" id="GO:0047837">
    <property type="term" value="F:D-xylose 1-dehydrogenase (NADP+) activity"/>
    <property type="evidence" value="ECO:0007669"/>
    <property type="project" value="UniProtKB-EC"/>
</dbReference>
<dbReference type="GO" id="GO:0000166">
    <property type="term" value="F:nucleotide binding"/>
    <property type="evidence" value="ECO:0007669"/>
    <property type="project" value="InterPro"/>
</dbReference>
<dbReference type="InterPro" id="IPR050984">
    <property type="entry name" value="Gfo/Idh/MocA_domain"/>
</dbReference>
<evidence type="ECO:0000256" key="1">
    <source>
        <dbReference type="ARBA" id="ARBA00010928"/>
    </source>
</evidence>
<dbReference type="SUPFAM" id="SSF51735">
    <property type="entry name" value="NAD(P)-binding Rossmann-fold domains"/>
    <property type="match status" value="1"/>
</dbReference>
<evidence type="ECO:0000313" key="8">
    <source>
        <dbReference type="EMBL" id="TFK46657.1"/>
    </source>
</evidence>